<feature type="transmembrane region" description="Helical" evidence="5">
    <location>
        <begin position="156"/>
        <end position="178"/>
    </location>
</feature>
<reference evidence="7" key="1">
    <citation type="submission" date="2020-11" db="EMBL/GenBank/DDBJ databases">
        <authorList>
            <person name="Tran Van P."/>
        </authorList>
    </citation>
    <scope>NUCLEOTIDE SEQUENCE</scope>
</reference>
<feature type="domain" description="Major facilitator superfamily (MFS) profile" evidence="6">
    <location>
        <begin position="90"/>
        <end position="454"/>
    </location>
</feature>
<dbReference type="FunFam" id="1.20.1250.20:FF:000059">
    <property type="entry name" value="Solute carrier family 17 member 9"/>
    <property type="match status" value="1"/>
</dbReference>
<dbReference type="InterPro" id="IPR050382">
    <property type="entry name" value="MFS_Na/Anion_cotransporter"/>
</dbReference>
<name>A0A7R9AP52_TIMSH</name>
<feature type="transmembrane region" description="Helical" evidence="5">
    <location>
        <begin position="250"/>
        <end position="272"/>
    </location>
</feature>
<dbReference type="PROSITE" id="PS50850">
    <property type="entry name" value="MFS"/>
    <property type="match status" value="1"/>
</dbReference>
<feature type="transmembrane region" description="Helical" evidence="5">
    <location>
        <begin position="90"/>
        <end position="115"/>
    </location>
</feature>
<dbReference type="GO" id="GO:0015291">
    <property type="term" value="F:secondary active transmembrane transporter activity"/>
    <property type="evidence" value="ECO:0007669"/>
    <property type="project" value="UniProtKB-ARBA"/>
</dbReference>
<feature type="transmembrane region" description="Helical" evidence="5">
    <location>
        <begin position="339"/>
        <end position="357"/>
    </location>
</feature>
<dbReference type="Pfam" id="PF07690">
    <property type="entry name" value="MFS_1"/>
    <property type="match status" value="1"/>
</dbReference>
<dbReference type="InterPro" id="IPR036259">
    <property type="entry name" value="MFS_trans_sf"/>
</dbReference>
<evidence type="ECO:0000256" key="5">
    <source>
        <dbReference type="SAM" id="Phobius"/>
    </source>
</evidence>
<keyword evidence="4 5" id="KW-0472">Membrane</keyword>
<keyword evidence="3 5" id="KW-1133">Transmembrane helix</keyword>
<evidence type="ECO:0000256" key="3">
    <source>
        <dbReference type="ARBA" id="ARBA00022989"/>
    </source>
</evidence>
<comment type="subcellular location">
    <subcellularLocation>
        <location evidence="1">Membrane</location>
        <topology evidence="1">Multi-pass membrane protein</topology>
    </subcellularLocation>
</comment>
<gene>
    <name evidence="7" type="ORF">TSIB3V08_LOCUS1989</name>
</gene>
<dbReference type="GO" id="GO:0016020">
    <property type="term" value="C:membrane"/>
    <property type="evidence" value="ECO:0007669"/>
    <property type="project" value="UniProtKB-SubCell"/>
</dbReference>
<feature type="transmembrane region" description="Helical" evidence="5">
    <location>
        <begin position="222"/>
        <end position="244"/>
    </location>
</feature>
<dbReference type="EMBL" id="OC000579">
    <property type="protein sequence ID" value="CAD7257732.1"/>
    <property type="molecule type" value="Genomic_DNA"/>
</dbReference>
<feature type="transmembrane region" description="Helical" evidence="5">
    <location>
        <begin position="127"/>
        <end position="147"/>
    </location>
</feature>
<organism evidence="7">
    <name type="scientific">Timema shepardi</name>
    <name type="common">Walking stick</name>
    <dbReference type="NCBI Taxonomy" id="629360"/>
    <lineage>
        <taxon>Eukaryota</taxon>
        <taxon>Metazoa</taxon>
        <taxon>Ecdysozoa</taxon>
        <taxon>Arthropoda</taxon>
        <taxon>Hexapoda</taxon>
        <taxon>Insecta</taxon>
        <taxon>Pterygota</taxon>
        <taxon>Neoptera</taxon>
        <taxon>Polyneoptera</taxon>
        <taxon>Phasmatodea</taxon>
        <taxon>Timematodea</taxon>
        <taxon>Timematoidea</taxon>
        <taxon>Timematidae</taxon>
        <taxon>Timema</taxon>
    </lineage>
</organism>
<protein>
    <recommendedName>
        <fullName evidence="6">Major facilitator superfamily (MFS) profile domain-containing protein</fullName>
    </recommendedName>
</protein>
<dbReference type="PANTHER" id="PTHR11662">
    <property type="entry name" value="SOLUTE CARRIER FAMILY 17"/>
    <property type="match status" value="1"/>
</dbReference>
<sequence length="454" mass="49507">MWDGKVKNHLQKTTLSTSDWDSNLDLTVINSLVQCKSSGLDHAASEAVHPTEIRTSISPSSAVELNTISALANYATEVGYSDEVTEKQRWLFSLFIGTSALYASRTSMPLVIPAITKELNLSKTDSGTILSSFFWGYTLTQVFGGYLSDRIGGHKVIIAAAIGWSLVTFWMPIVITFLPKESMGVSFIVCVRILHGTFQGVHFPSMSSLTSQNLIESERASFFSILMSGSAFGTLVTGTLGSFVLDYFGWQAVFYTIGFLCIAWTLFLRYYVVAKDIRRESIVTVPSKLHSSFLSKEETPGWIVNMVPWLFSIPSTFLGKWLSEYLIRVGYSVTTTRKIIEVICLGSQALALIAIGLVTEYQWALVCVSVATAATGFHNCGITVNPQDLAPKHSGSVFGLMNTIGAVPGFLGVYLAGYILETTKSWVAVFQATAAINVLGCIVFVIYGSAKPIV</sequence>
<dbReference type="InterPro" id="IPR044777">
    <property type="entry name" value="SLC17A9-like"/>
</dbReference>
<feature type="transmembrane region" description="Helical" evidence="5">
    <location>
        <begin position="397"/>
        <end position="420"/>
    </location>
</feature>
<evidence type="ECO:0000259" key="6">
    <source>
        <dbReference type="PROSITE" id="PS50850"/>
    </source>
</evidence>
<accession>A0A7R9AP52</accession>
<dbReference type="GO" id="GO:0015867">
    <property type="term" value="P:ATP transport"/>
    <property type="evidence" value="ECO:0007669"/>
    <property type="project" value="TreeGrafter"/>
</dbReference>
<evidence type="ECO:0000256" key="4">
    <source>
        <dbReference type="ARBA" id="ARBA00023136"/>
    </source>
</evidence>
<dbReference type="CDD" id="cd17380">
    <property type="entry name" value="MFS_SLC17A9_like"/>
    <property type="match status" value="1"/>
</dbReference>
<dbReference type="InterPro" id="IPR011701">
    <property type="entry name" value="MFS"/>
</dbReference>
<dbReference type="InterPro" id="IPR020846">
    <property type="entry name" value="MFS_dom"/>
</dbReference>
<feature type="transmembrane region" description="Helical" evidence="5">
    <location>
        <begin position="426"/>
        <end position="447"/>
    </location>
</feature>
<evidence type="ECO:0000256" key="1">
    <source>
        <dbReference type="ARBA" id="ARBA00004141"/>
    </source>
</evidence>
<proteinExistence type="predicted"/>
<evidence type="ECO:0000256" key="2">
    <source>
        <dbReference type="ARBA" id="ARBA00022692"/>
    </source>
</evidence>
<dbReference type="PANTHER" id="PTHR11662:SF279">
    <property type="entry name" value="VOLTAGE-GATED PURINE NUCLEOTIDE UNIPORTER SLC17A9"/>
    <property type="match status" value="1"/>
</dbReference>
<dbReference type="AlphaFoldDB" id="A0A7R9AP52"/>
<keyword evidence="2 5" id="KW-0812">Transmembrane</keyword>
<evidence type="ECO:0000313" key="7">
    <source>
        <dbReference type="EMBL" id="CAD7257732.1"/>
    </source>
</evidence>
<dbReference type="Gene3D" id="1.20.1250.20">
    <property type="entry name" value="MFS general substrate transporter like domains"/>
    <property type="match status" value="2"/>
</dbReference>
<dbReference type="SUPFAM" id="SSF103473">
    <property type="entry name" value="MFS general substrate transporter"/>
    <property type="match status" value="1"/>
</dbReference>